<evidence type="ECO:0000256" key="5">
    <source>
        <dbReference type="ARBA" id="ARBA00022650"/>
    </source>
</evidence>
<reference evidence="10" key="2">
    <citation type="journal article" date="2021" name="PeerJ">
        <title>Extensive microbial diversity within the chicken gut microbiome revealed by metagenomics and culture.</title>
        <authorList>
            <person name="Gilroy R."/>
            <person name="Ravi A."/>
            <person name="Getino M."/>
            <person name="Pursley I."/>
            <person name="Horton D.L."/>
            <person name="Alikhan N.F."/>
            <person name="Baker D."/>
            <person name="Gharbi K."/>
            <person name="Hall N."/>
            <person name="Watson M."/>
            <person name="Adriaenssens E.M."/>
            <person name="Foster-Nyarko E."/>
            <person name="Jarju S."/>
            <person name="Secka A."/>
            <person name="Antonio M."/>
            <person name="Oren A."/>
            <person name="Chaudhuri R.R."/>
            <person name="La Ragione R."/>
            <person name="Hildebrand F."/>
            <person name="Pallen M.J."/>
        </authorList>
    </citation>
    <scope>NUCLEOTIDE SEQUENCE</scope>
    <source>
        <strain evidence="10">1063</strain>
    </source>
</reference>
<dbReference type="EC" id="2.6.1.13" evidence="3"/>
<keyword evidence="5" id="KW-0028">Amino-acid biosynthesis</keyword>
<gene>
    <name evidence="10" type="primary">rocD</name>
    <name evidence="10" type="ORF">IAD51_02330</name>
</gene>
<comment type="similarity">
    <text evidence="9">Belongs to the class-III pyridoxal-phosphate-dependent aminotransferase family.</text>
</comment>
<dbReference type="Proteomes" id="UP000824088">
    <property type="component" value="Unassembled WGS sequence"/>
</dbReference>
<organism evidence="10 11">
    <name type="scientific">Candidatus Limadaptatus stercorigallinarum</name>
    <dbReference type="NCBI Taxonomy" id="2840845"/>
    <lineage>
        <taxon>Bacteria</taxon>
        <taxon>Bacillati</taxon>
        <taxon>Bacillota</taxon>
        <taxon>Clostridia</taxon>
        <taxon>Eubacteriales</taxon>
        <taxon>Candidatus Limadaptatus</taxon>
    </lineage>
</organism>
<evidence type="ECO:0000256" key="6">
    <source>
        <dbReference type="ARBA" id="ARBA00022679"/>
    </source>
</evidence>
<dbReference type="InterPro" id="IPR010164">
    <property type="entry name" value="Orn_aminotrans"/>
</dbReference>
<dbReference type="InterPro" id="IPR049704">
    <property type="entry name" value="Aminotrans_3_PPA_site"/>
</dbReference>
<dbReference type="Gene3D" id="3.40.640.10">
    <property type="entry name" value="Type I PLP-dependent aspartate aminotransferase-like (Major domain)"/>
    <property type="match status" value="1"/>
</dbReference>
<dbReference type="GO" id="GO:0030170">
    <property type="term" value="F:pyridoxal phosphate binding"/>
    <property type="evidence" value="ECO:0007669"/>
    <property type="project" value="InterPro"/>
</dbReference>
<evidence type="ECO:0000256" key="8">
    <source>
        <dbReference type="ARBA" id="ARBA00030587"/>
    </source>
</evidence>
<name>A0A9D1HSS9_9FIRM</name>
<dbReference type="InterPro" id="IPR050103">
    <property type="entry name" value="Class-III_PLP-dep_AT"/>
</dbReference>
<dbReference type="InterPro" id="IPR015422">
    <property type="entry name" value="PyrdxlP-dep_Trfase_small"/>
</dbReference>
<sequence length="421" mass="45505">MPRFVRCYALPSGKEISTSTEREERGVSARIIAQTEEYCAHNYSPKEVVIAEASGARVRDADGREYFDMLSAYSALNFGHRHPEIVAAAKAQLDKVTLTSRAFHNELLGEFCRRLAELTGKETVLPMNTGAEAVETALKTARRWGVFVKGVPDGRQRIICCAGNFHGRTVTVVSMSTDETARRGYAPFTEGFDIVPYGDAEAAERAVTEDTVAFLVEPIQGEAGIIVPPDGYLRAVREMCTRRGILMIADEVQTGFARTGDMFACDHEGVSPDIYVLGKALGGGIMPVSAVCAAKSVLGVFEPGSHGSTFGGNPLACAVALKAMEIVVRDDYVGMARRKGAAFRAALAEIRNDEIVDIRGRGLLIGVEFSVLAAPYVKKLIACGVLAKETHERTIRFAPPVNISDEDLAEAAERIKQALSK</sequence>
<evidence type="ECO:0000256" key="2">
    <source>
        <dbReference type="ARBA" id="ARBA00004998"/>
    </source>
</evidence>
<comment type="cofactor">
    <cofactor evidence="1">
        <name>pyridoxal 5'-phosphate</name>
        <dbReference type="ChEBI" id="CHEBI:597326"/>
    </cofactor>
</comment>
<dbReference type="GO" id="GO:0004587">
    <property type="term" value="F:ornithine aminotransferase activity"/>
    <property type="evidence" value="ECO:0007669"/>
    <property type="project" value="UniProtKB-EC"/>
</dbReference>
<keyword evidence="4 10" id="KW-0032">Aminotransferase</keyword>
<dbReference type="SUPFAM" id="SSF53383">
    <property type="entry name" value="PLP-dependent transferases"/>
    <property type="match status" value="1"/>
</dbReference>
<dbReference type="InterPro" id="IPR015421">
    <property type="entry name" value="PyrdxlP-dep_Trfase_major"/>
</dbReference>
<dbReference type="PANTHER" id="PTHR11986:SF18">
    <property type="entry name" value="ORNITHINE AMINOTRANSFERASE, MITOCHONDRIAL"/>
    <property type="match status" value="1"/>
</dbReference>
<dbReference type="InterPro" id="IPR005814">
    <property type="entry name" value="Aminotrans_3"/>
</dbReference>
<dbReference type="CDD" id="cd00610">
    <property type="entry name" value="OAT_like"/>
    <property type="match status" value="1"/>
</dbReference>
<reference evidence="10" key="1">
    <citation type="submission" date="2020-10" db="EMBL/GenBank/DDBJ databases">
        <authorList>
            <person name="Gilroy R."/>
        </authorList>
    </citation>
    <scope>NUCLEOTIDE SEQUENCE</scope>
    <source>
        <strain evidence="10">1063</strain>
    </source>
</reference>
<dbReference type="GO" id="GO:0042802">
    <property type="term" value="F:identical protein binding"/>
    <property type="evidence" value="ECO:0007669"/>
    <property type="project" value="TreeGrafter"/>
</dbReference>
<evidence type="ECO:0000313" key="10">
    <source>
        <dbReference type="EMBL" id="HIU21063.1"/>
    </source>
</evidence>
<dbReference type="Gene3D" id="3.90.1150.10">
    <property type="entry name" value="Aspartate Aminotransferase, domain 1"/>
    <property type="match status" value="1"/>
</dbReference>
<evidence type="ECO:0000256" key="7">
    <source>
        <dbReference type="ARBA" id="ARBA00022898"/>
    </source>
</evidence>
<evidence type="ECO:0000313" key="11">
    <source>
        <dbReference type="Proteomes" id="UP000824088"/>
    </source>
</evidence>
<evidence type="ECO:0000256" key="4">
    <source>
        <dbReference type="ARBA" id="ARBA00022576"/>
    </source>
</evidence>
<keyword evidence="7 9" id="KW-0663">Pyridoxal phosphate</keyword>
<dbReference type="FunFam" id="3.40.640.10:FF:000011">
    <property type="entry name" value="Ornithine aminotransferase"/>
    <property type="match status" value="1"/>
</dbReference>
<proteinExistence type="inferred from homology"/>
<dbReference type="NCBIfam" id="TIGR01885">
    <property type="entry name" value="Orn_aminotrans"/>
    <property type="match status" value="1"/>
</dbReference>
<keyword evidence="6 10" id="KW-0808">Transferase</keyword>
<comment type="caution">
    <text evidence="10">The sequence shown here is derived from an EMBL/GenBank/DDBJ whole genome shotgun (WGS) entry which is preliminary data.</text>
</comment>
<comment type="pathway">
    <text evidence="2">Amino-acid biosynthesis; L-proline biosynthesis; L-glutamate 5-semialdehyde from L-ornithine: step 1/1.</text>
</comment>
<dbReference type="PROSITE" id="PS00600">
    <property type="entry name" value="AA_TRANSFER_CLASS_3"/>
    <property type="match status" value="1"/>
</dbReference>
<dbReference type="PANTHER" id="PTHR11986">
    <property type="entry name" value="AMINOTRANSFERASE CLASS III"/>
    <property type="match status" value="1"/>
</dbReference>
<dbReference type="AlphaFoldDB" id="A0A9D1HSS9"/>
<evidence type="ECO:0000256" key="9">
    <source>
        <dbReference type="RuleBase" id="RU003560"/>
    </source>
</evidence>
<dbReference type="EMBL" id="DVMN01000042">
    <property type="protein sequence ID" value="HIU21063.1"/>
    <property type="molecule type" value="Genomic_DNA"/>
</dbReference>
<accession>A0A9D1HSS9</accession>
<keyword evidence="5" id="KW-0641">Proline biosynthesis</keyword>
<evidence type="ECO:0000256" key="3">
    <source>
        <dbReference type="ARBA" id="ARBA00012924"/>
    </source>
</evidence>
<evidence type="ECO:0000256" key="1">
    <source>
        <dbReference type="ARBA" id="ARBA00001933"/>
    </source>
</evidence>
<dbReference type="Pfam" id="PF00202">
    <property type="entry name" value="Aminotran_3"/>
    <property type="match status" value="1"/>
</dbReference>
<dbReference type="InterPro" id="IPR015424">
    <property type="entry name" value="PyrdxlP-dep_Trfase"/>
</dbReference>
<protein>
    <recommendedName>
        <fullName evidence="3">ornithine aminotransferase</fullName>
        <ecNumber evidence="3">2.6.1.13</ecNumber>
    </recommendedName>
    <alternativeName>
        <fullName evidence="8">Ornithine--oxo-acid aminotransferase</fullName>
    </alternativeName>
</protein>
<dbReference type="PIRSF" id="PIRSF000521">
    <property type="entry name" value="Transaminase_4ab_Lys_Orn"/>
    <property type="match status" value="1"/>
</dbReference>